<dbReference type="GO" id="GO:0047134">
    <property type="term" value="F:protein-disulfide reductase [NAD(P)H] activity"/>
    <property type="evidence" value="ECO:0007669"/>
    <property type="project" value="InterPro"/>
</dbReference>
<dbReference type="AlphaFoldDB" id="A0A0R3RUL1"/>
<accession>A0A0R3RUL1</accession>
<proteinExistence type="inferred from homology"/>
<dbReference type="InterPro" id="IPR010357">
    <property type="entry name" value="TXNDC17_dom"/>
</dbReference>
<protein>
    <recommendedName>
        <fullName evidence="2">Thioredoxin domain-containing protein 17</fullName>
    </recommendedName>
</protein>
<keyword evidence="4" id="KW-1185">Reference proteome</keyword>
<organism evidence="4 5">
    <name type="scientific">Elaeophora elaphi</name>
    <dbReference type="NCBI Taxonomy" id="1147741"/>
    <lineage>
        <taxon>Eukaryota</taxon>
        <taxon>Metazoa</taxon>
        <taxon>Ecdysozoa</taxon>
        <taxon>Nematoda</taxon>
        <taxon>Chromadorea</taxon>
        <taxon>Rhabditida</taxon>
        <taxon>Spirurina</taxon>
        <taxon>Spiruromorpha</taxon>
        <taxon>Filarioidea</taxon>
        <taxon>Onchocercidae</taxon>
        <taxon>Elaeophora</taxon>
    </lineage>
</organism>
<dbReference type="STRING" id="1147741.A0A0R3RUL1"/>
<evidence type="ECO:0000313" key="5">
    <source>
        <dbReference type="WBParaSite" id="EEL_0000571701-mRNA-1"/>
    </source>
</evidence>
<evidence type="ECO:0000256" key="2">
    <source>
        <dbReference type="ARBA" id="ARBA00016949"/>
    </source>
</evidence>
<dbReference type="SUPFAM" id="SSF52833">
    <property type="entry name" value="Thioredoxin-like"/>
    <property type="match status" value="1"/>
</dbReference>
<dbReference type="Pfam" id="PF06110">
    <property type="entry name" value="TXD17-like_Trx"/>
    <property type="match status" value="1"/>
</dbReference>
<dbReference type="PANTHER" id="PTHR12452">
    <property type="entry name" value="42-9-9 PROTEIN-RELATED"/>
    <property type="match status" value="1"/>
</dbReference>
<dbReference type="WBParaSite" id="EEL_0000571701-mRNA-1">
    <property type="protein sequence ID" value="EEL_0000571701-mRNA-1"/>
    <property type="gene ID" value="EEL_0000571701"/>
</dbReference>
<dbReference type="Gene3D" id="3.40.30.10">
    <property type="entry name" value="Glutaredoxin"/>
    <property type="match status" value="1"/>
</dbReference>
<dbReference type="InterPro" id="IPR036249">
    <property type="entry name" value="Thioredoxin-like_sf"/>
</dbReference>
<feature type="domain" description="Thioredoxin" evidence="3">
    <location>
        <begin position="8"/>
        <end position="115"/>
    </location>
</feature>
<comment type="similarity">
    <text evidence="1">Belongs to the thioredoxin family.</text>
</comment>
<dbReference type="Proteomes" id="UP000050640">
    <property type="component" value="Unplaced"/>
</dbReference>
<dbReference type="GO" id="GO:0005829">
    <property type="term" value="C:cytosol"/>
    <property type="evidence" value="ECO:0007669"/>
    <property type="project" value="TreeGrafter"/>
</dbReference>
<reference evidence="5" key="1">
    <citation type="submission" date="2017-02" db="UniProtKB">
        <authorList>
            <consortium name="WormBaseParasite"/>
        </authorList>
    </citation>
    <scope>IDENTIFICATION</scope>
</reference>
<evidence type="ECO:0000259" key="3">
    <source>
        <dbReference type="Pfam" id="PF06110"/>
    </source>
</evidence>
<sequence>MSLDRRKVEGFDELNELLKDIKCRAVILFSGSKENGQSWCPDCVQAEPIIEKVIEEIVSSGDIDENFAFVECGVGLRTYYDNFSWKDLTNAFRVDERFKVKEIPTLLDYSNKVKLFPFFKK</sequence>
<evidence type="ECO:0000313" key="4">
    <source>
        <dbReference type="Proteomes" id="UP000050640"/>
    </source>
</evidence>
<name>A0A0R3RUL1_9BILA</name>
<evidence type="ECO:0000256" key="1">
    <source>
        <dbReference type="ARBA" id="ARBA00008987"/>
    </source>
</evidence>
<dbReference type="InterPro" id="IPR045108">
    <property type="entry name" value="TXNDC17-like"/>
</dbReference>
<dbReference type="PANTHER" id="PTHR12452:SF0">
    <property type="entry name" value="THIOREDOXIN DOMAIN-CONTAINING PROTEIN 17"/>
    <property type="match status" value="1"/>
</dbReference>